<dbReference type="InterPro" id="IPR012340">
    <property type="entry name" value="NA-bd_OB-fold"/>
</dbReference>
<dbReference type="InterPro" id="IPR022002">
    <property type="entry name" value="ChsH2_Znr"/>
</dbReference>
<dbReference type="AlphaFoldDB" id="A0A6P2C252"/>
<evidence type="ECO:0000313" key="4">
    <source>
        <dbReference type="Proteomes" id="UP000460272"/>
    </source>
</evidence>
<proteinExistence type="predicted"/>
<dbReference type="PANTHER" id="PTHR34075">
    <property type="entry name" value="BLR3430 PROTEIN"/>
    <property type="match status" value="1"/>
</dbReference>
<dbReference type="EMBL" id="RPFW01000002">
    <property type="protein sequence ID" value="TVZ05240.1"/>
    <property type="molecule type" value="Genomic_DNA"/>
</dbReference>
<dbReference type="Proteomes" id="UP000460272">
    <property type="component" value="Unassembled WGS sequence"/>
</dbReference>
<name>A0A6P2C252_9ACTN</name>
<evidence type="ECO:0000313" key="3">
    <source>
        <dbReference type="EMBL" id="TVZ05240.1"/>
    </source>
</evidence>
<dbReference type="OrthoDB" id="7470921at2"/>
<dbReference type="InterPro" id="IPR052513">
    <property type="entry name" value="Thioester_dehydratase-like"/>
</dbReference>
<dbReference type="RefSeq" id="WP_145852943.1">
    <property type="nucleotide sequence ID" value="NZ_RPFW01000002.1"/>
</dbReference>
<evidence type="ECO:0000259" key="2">
    <source>
        <dbReference type="Pfam" id="PF12172"/>
    </source>
</evidence>
<accession>A0A6P2C252</accession>
<dbReference type="PANTHER" id="PTHR34075:SF5">
    <property type="entry name" value="BLR3430 PROTEIN"/>
    <property type="match status" value="1"/>
</dbReference>
<feature type="domain" description="ChsH2 rubredoxin-like zinc ribbon" evidence="2">
    <location>
        <begin position="15"/>
        <end position="50"/>
    </location>
</feature>
<reference evidence="3 4" key="1">
    <citation type="submission" date="2018-11" db="EMBL/GenBank/DDBJ databases">
        <title>Trebonia kvetii gen.nov., sp.nov., a novel acidophilic actinobacterium, and proposal of the new actinobacterial family Treboniaceae fam. nov.</title>
        <authorList>
            <person name="Rapoport D."/>
            <person name="Sagova-Mareckova M."/>
            <person name="Sedlacek I."/>
            <person name="Provaznik J."/>
            <person name="Kralova S."/>
            <person name="Pavlinic D."/>
            <person name="Benes V."/>
            <person name="Kopecky J."/>
        </authorList>
    </citation>
    <scope>NUCLEOTIDE SEQUENCE [LARGE SCALE GENOMIC DNA]</scope>
    <source>
        <strain evidence="3 4">15Tr583</strain>
    </source>
</reference>
<dbReference type="Pfam" id="PF01796">
    <property type="entry name" value="OB_ChsH2_C"/>
    <property type="match status" value="1"/>
</dbReference>
<dbReference type="Pfam" id="PF12172">
    <property type="entry name" value="zf-ChsH2"/>
    <property type="match status" value="1"/>
</dbReference>
<dbReference type="Gene3D" id="6.10.30.10">
    <property type="match status" value="1"/>
</dbReference>
<gene>
    <name evidence="3" type="ORF">EAS64_11700</name>
</gene>
<evidence type="ECO:0000259" key="1">
    <source>
        <dbReference type="Pfam" id="PF01796"/>
    </source>
</evidence>
<dbReference type="SUPFAM" id="SSF50249">
    <property type="entry name" value="Nucleic acid-binding proteins"/>
    <property type="match status" value="1"/>
</dbReference>
<comment type="caution">
    <text evidence="3">The sequence shown here is derived from an EMBL/GenBank/DDBJ whole genome shotgun (WGS) entry which is preliminary data.</text>
</comment>
<dbReference type="InterPro" id="IPR002878">
    <property type="entry name" value="ChsH2_C"/>
</dbReference>
<feature type="domain" description="ChsH2 C-terminal OB-fold" evidence="1">
    <location>
        <begin position="52"/>
        <end position="117"/>
    </location>
</feature>
<protein>
    <submittedName>
        <fullName evidence="3">Zn-ribbon domain-containing OB-fold protein</fullName>
    </submittedName>
</protein>
<sequence>MAVIPAMTERTAPYWEAAGDGRLAVQECQSCRQVWHPPLPRCPHCHADAVGWRDVSGEGTVYSYTVVRHPTHFAFADKIPYILAIVALAEGPRLVTALTGIEPDEARVGLPVRVVFRPVTDAVTLPYFEPDPKRDNSNKPPAG</sequence>
<organism evidence="3 4">
    <name type="scientific">Trebonia kvetii</name>
    <dbReference type="NCBI Taxonomy" id="2480626"/>
    <lineage>
        <taxon>Bacteria</taxon>
        <taxon>Bacillati</taxon>
        <taxon>Actinomycetota</taxon>
        <taxon>Actinomycetes</taxon>
        <taxon>Streptosporangiales</taxon>
        <taxon>Treboniaceae</taxon>
        <taxon>Trebonia</taxon>
    </lineage>
</organism>
<keyword evidence="4" id="KW-1185">Reference proteome</keyword>